<gene>
    <name evidence="1" type="ORF">SAMN04488057_11290</name>
</gene>
<sequence length="45" mass="5132">MLLSYTAGGGLMRVNYTSSGSFPEKILDYEGDLVFEESWRNKKLK</sequence>
<name>A0A1M7Q004_9BACT</name>
<proteinExistence type="predicted"/>
<dbReference type="EMBL" id="FRCY01000012">
    <property type="protein sequence ID" value="SHN23291.1"/>
    <property type="molecule type" value="Genomic_DNA"/>
</dbReference>
<organism evidence="1 2">
    <name type="scientific">Cyclobacterium lianum</name>
    <dbReference type="NCBI Taxonomy" id="388280"/>
    <lineage>
        <taxon>Bacteria</taxon>
        <taxon>Pseudomonadati</taxon>
        <taxon>Bacteroidota</taxon>
        <taxon>Cytophagia</taxon>
        <taxon>Cytophagales</taxon>
        <taxon>Cyclobacteriaceae</taxon>
        <taxon>Cyclobacterium</taxon>
    </lineage>
</organism>
<evidence type="ECO:0000313" key="1">
    <source>
        <dbReference type="EMBL" id="SHN23291.1"/>
    </source>
</evidence>
<dbReference type="Proteomes" id="UP000184513">
    <property type="component" value="Unassembled WGS sequence"/>
</dbReference>
<evidence type="ECO:0000313" key="2">
    <source>
        <dbReference type="Proteomes" id="UP000184513"/>
    </source>
</evidence>
<dbReference type="AlphaFoldDB" id="A0A1M7Q004"/>
<reference evidence="1 2" key="1">
    <citation type="submission" date="2016-11" db="EMBL/GenBank/DDBJ databases">
        <authorList>
            <person name="Jaros S."/>
            <person name="Januszkiewicz K."/>
            <person name="Wedrychowicz H."/>
        </authorList>
    </citation>
    <scope>NUCLEOTIDE SEQUENCE [LARGE SCALE GENOMIC DNA]</scope>
    <source>
        <strain evidence="1 2">CGMCC 1.6102</strain>
    </source>
</reference>
<keyword evidence="2" id="KW-1185">Reference proteome</keyword>
<protein>
    <submittedName>
        <fullName evidence="1">Uncharacterized protein</fullName>
    </submittedName>
</protein>
<accession>A0A1M7Q004</accession>